<dbReference type="HOGENOM" id="CLU_2507063_0_0_11"/>
<dbReference type="EMBL" id="CP011312">
    <property type="protein sequence ID" value="AKE42205.1"/>
    <property type="molecule type" value="Genomic_DNA"/>
</dbReference>
<sequence>METFIVLISIPLIIWVALLYQRKTTAKWVFIAAIGNLCVSLFLGIALVQEWNWEYLNLLSIFNALLNGLILLAIGRNTSSPHVKQ</sequence>
<dbReference type="KEGG" id="cku:UL82_10355"/>
<reference evidence="3 5" key="2">
    <citation type="submission" date="2018-12" db="EMBL/GenBank/DDBJ databases">
        <authorList>
            <consortium name="Pathogen Informatics"/>
        </authorList>
    </citation>
    <scope>NUCLEOTIDE SEQUENCE [LARGE SCALE GENOMIC DNA]</scope>
    <source>
        <strain evidence="3 5">NCTC949</strain>
    </source>
</reference>
<dbReference type="Proteomes" id="UP000033457">
    <property type="component" value="Chromosome"/>
</dbReference>
<gene>
    <name evidence="3" type="ORF">NCTC949_00778</name>
    <name evidence="2" type="ORF">UL82_10355</name>
</gene>
<organism evidence="2 4">
    <name type="scientific">Corynebacterium kutscheri</name>
    <dbReference type="NCBI Taxonomy" id="35755"/>
    <lineage>
        <taxon>Bacteria</taxon>
        <taxon>Bacillati</taxon>
        <taxon>Actinomycetota</taxon>
        <taxon>Actinomycetes</taxon>
        <taxon>Mycobacteriales</taxon>
        <taxon>Corynebacteriaceae</taxon>
        <taxon>Corynebacterium</taxon>
    </lineage>
</organism>
<evidence type="ECO:0000313" key="5">
    <source>
        <dbReference type="Proteomes" id="UP000271380"/>
    </source>
</evidence>
<dbReference type="EMBL" id="LR134377">
    <property type="protein sequence ID" value="VEH05764.1"/>
    <property type="molecule type" value="Genomic_DNA"/>
</dbReference>
<accession>A0A0F6R214</accession>
<keyword evidence="4" id="KW-1185">Reference proteome</keyword>
<feature type="transmembrane region" description="Helical" evidence="1">
    <location>
        <begin position="55"/>
        <end position="75"/>
    </location>
</feature>
<feature type="transmembrane region" description="Helical" evidence="1">
    <location>
        <begin position="6"/>
        <end position="21"/>
    </location>
</feature>
<dbReference type="Proteomes" id="UP000271380">
    <property type="component" value="Chromosome"/>
</dbReference>
<dbReference type="AlphaFoldDB" id="A0A0F6R214"/>
<reference evidence="2 4" key="1">
    <citation type="journal article" date="2015" name="Genome Announc.">
        <title>Complete Genome Sequence of Corynebacterium kutscheri DSM 20755, a Corynebacterial Type Strain with Remarkably Low G+C Content of Chromosomal DNA.</title>
        <authorList>
            <person name="Ruckert C."/>
            <person name="Albersmeier A."/>
            <person name="Winkler A."/>
            <person name="Tauch A."/>
        </authorList>
    </citation>
    <scope>NUCLEOTIDE SEQUENCE [LARGE SCALE GENOMIC DNA]</scope>
    <source>
        <strain evidence="2 4">DSM 20755</strain>
    </source>
</reference>
<evidence type="ECO:0000313" key="4">
    <source>
        <dbReference type="Proteomes" id="UP000033457"/>
    </source>
</evidence>
<protein>
    <submittedName>
        <fullName evidence="2">Uncharacterized protein</fullName>
    </submittedName>
</protein>
<evidence type="ECO:0000313" key="2">
    <source>
        <dbReference type="EMBL" id="AKE42205.1"/>
    </source>
</evidence>
<keyword evidence="1" id="KW-1133">Transmembrane helix</keyword>
<keyword evidence="1" id="KW-0472">Membrane</keyword>
<feature type="transmembrane region" description="Helical" evidence="1">
    <location>
        <begin position="28"/>
        <end position="49"/>
    </location>
</feature>
<keyword evidence="1" id="KW-0812">Transmembrane</keyword>
<proteinExistence type="predicted"/>
<evidence type="ECO:0000256" key="1">
    <source>
        <dbReference type="SAM" id="Phobius"/>
    </source>
</evidence>
<evidence type="ECO:0000313" key="3">
    <source>
        <dbReference type="EMBL" id="VEH05764.1"/>
    </source>
</evidence>
<name>A0A0F6R214_9CORY</name>